<feature type="region of interest" description="Disordered" evidence="1">
    <location>
        <begin position="1"/>
        <end position="24"/>
    </location>
</feature>
<proteinExistence type="predicted"/>
<dbReference type="RefSeq" id="WP_213371133.1">
    <property type="nucleotide sequence ID" value="NZ_BSFJ01000018.1"/>
</dbReference>
<comment type="caution">
    <text evidence="2">The sequence shown here is derived from an EMBL/GenBank/DDBJ whole genome shotgun (WGS) entry which is preliminary data.</text>
</comment>
<evidence type="ECO:0000256" key="1">
    <source>
        <dbReference type="SAM" id="MobiDB-lite"/>
    </source>
</evidence>
<evidence type="ECO:0000313" key="3">
    <source>
        <dbReference type="Proteomes" id="UP001143370"/>
    </source>
</evidence>
<keyword evidence="3" id="KW-1185">Reference proteome</keyword>
<dbReference type="Proteomes" id="UP001143370">
    <property type="component" value="Unassembled WGS sequence"/>
</dbReference>
<organism evidence="2 3">
    <name type="scientific">Ancylobacter dichloromethanicus</name>
    <dbReference type="NCBI Taxonomy" id="518825"/>
    <lineage>
        <taxon>Bacteria</taxon>
        <taxon>Pseudomonadati</taxon>
        <taxon>Pseudomonadota</taxon>
        <taxon>Alphaproteobacteria</taxon>
        <taxon>Hyphomicrobiales</taxon>
        <taxon>Xanthobacteraceae</taxon>
        <taxon>Ancylobacter</taxon>
    </lineage>
</organism>
<protein>
    <submittedName>
        <fullName evidence="2">Uncharacterized protein</fullName>
    </submittedName>
</protein>
<dbReference type="EMBL" id="BSFJ01000018">
    <property type="protein sequence ID" value="GLK72581.1"/>
    <property type="molecule type" value="Genomic_DNA"/>
</dbReference>
<sequence length="109" mass="12057">MGDAKRRKLSRDARPEEIFPGGHGPVQTRCVEVMKLTLDALREALPGYDFTLFAAEREELAGAGREPRFNYMSTAERADMVAVLAAFVLKNRDMLAVDEAMARKPEGSA</sequence>
<dbReference type="AlphaFoldDB" id="A0A9W6MZX0"/>
<reference evidence="2" key="1">
    <citation type="journal article" date="2014" name="Int. J. Syst. Evol. Microbiol.">
        <title>Complete genome sequence of Corynebacterium casei LMG S-19264T (=DSM 44701T), isolated from a smear-ripened cheese.</title>
        <authorList>
            <consortium name="US DOE Joint Genome Institute (JGI-PGF)"/>
            <person name="Walter F."/>
            <person name="Albersmeier A."/>
            <person name="Kalinowski J."/>
            <person name="Ruckert C."/>
        </authorList>
    </citation>
    <scope>NUCLEOTIDE SEQUENCE</scope>
    <source>
        <strain evidence="2">VKM B-2484</strain>
    </source>
</reference>
<gene>
    <name evidence="2" type="ORF">GCM10017643_26970</name>
</gene>
<reference evidence="2" key="2">
    <citation type="submission" date="2023-01" db="EMBL/GenBank/DDBJ databases">
        <authorList>
            <person name="Sun Q."/>
            <person name="Evtushenko L."/>
        </authorList>
    </citation>
    <scope>NUCLEOTIDE SEQUENCE</scope>
    <source>
        <strain evidence="2">VKM B-2484</strain>
    </source>
</reference>
<accession>A0A9W6MZX0</accession>
<evidence type="ECO:0000313" key="2">
    <source>
        <dbReference type="EMBL" id="GLK72581.1"/>
    </source>
</evidence>
<name>A0A9W6MZX0_9HYPH</name>